<dbReference type="Gene3D" id="1.10.260.40">
    <property type="entry name" value="lambda repressor-like DNA-binding domains"/>
    <property type="match status" value="1"/>
</dbReference>
<keyword evidence="2" id="KW-1185">Reference proteome</keyword>
<dbReference type="Pfam" id="PF01381">
    <property type="entry name" value="HTH_3"/>
    <property type="match status" value="1"/>
</dbReference>
<dbReference type="InterPro" id="IPR050807">
    <property type="entry name" value="TransReg_Diox_bact_type"/>
</dbReference>
<evidence type="ECO:0000313" key="2">
    <source>
        <dbReference type="Proteomes" id="UP000218263"/>
    </source>
</evidence>
<name>A0A0X8X1G5_9SPHI</name>
<protein>
    <submittedName>
        <fullName evidence="1">Transcriptional repressor DicA</fullName>
    </submittedName>
</protein>
<organism evidence="1 2">
    <name type="scientific">Mucilaginibacter gotjawali</name>
    <dbReference type="NCBI Taxonomy" id="1550579"/>
    <lineage>
        <taxon>Bacteria</taxon>
        <taxon>Pseudomonadati</taxon>
        <taxon>Bacteroidota</taxon>
        <taxon>Sphingobacteriia</taxon>
        <taxon>Sphingobacteriales</taxon>
        <taxon>Sphingobacteriaceae</taxon>
        <taxon>Mucilaginibacter</taxon>
    </lineage>
</organism>
<dbReference type="GO" id="GO:0003700">
    <property type="term" value="F:DNA-binding transcription factor activity"/>
    <property type="evidence" value="ECO:0007669"/>
    <property type="project" value="TreeGrafter"/>
</dbReference>
<dbReference type="SUPFAM" id="SSF47413">
    <property type="entry name" value="lambda repressor-like DNA-binding domains"/>
    <property type="match status" value="1"/>
</dbReference>
<dbReference type="InterPro" id="IPR010982">
    <property type="entry name" value="Lambda_DNA-bd_dom_sf"/>
</dbReference>
<evidence type="ECO:0000313" key="1">
    <source>
        <dbReference type="EMBL" id="BAU51939.1"/>
    </source>
</evidence>
<dbReference type="RefSeq" id="WP_096349315.1">
    <property type="nucleotide sequence ID" value="NZ_AP017313.1"/>
</dbReference>
<sequence>MDNIGEKIRLKRLEKRLSQENMAFDLDISQAAYSKIELGQTDLTVRRIFAIAEILEVSPYIFMPKPKYGSALAQEFVYKTLNKLRKFWSSIRKSKNGLSQSEHSHTSPQ</sequence>
<proteinExistence type="predicted"/>
<gene>
    <name evidence="1" type="ORF">MgSA37_00088</name>
</gene>
<dbReference type="OrthoDB" id="1122522at2"/>
<dbReference type="PANTHER" id="PTHR46797:SF1">
    <property type="entry name" value="METHYLPHOSPHONATE SYNTHASE"/>
    <property type="match status" value="1"/>
</dbReference>
<dbReference type="PROSITE" id="PS50943">
    <property type="entry name" value="HTH_CROC1"/>
    <property type="match status" value="1"/>
</dbReference>
<dbReference type="EMBL" id="AP017313">
    <property type="protein sequence ID" value="BAU51939.1"/>
    <property type="molecule type" value="Genomic_DNA"/>
</dbReference>
<dbReference type="PANTHER" id="PTHR46797">
    <property type="entry name" value="HTH-TYPE TRANSCRIPTIONAL REGULATOR"/>
    <property type="match status" value="1"/>
</dbReference>
<dbReference type="InterPro" id="IPR001387">
    <property type="entry name" value="Cro/C1-type_HTH"/>
</dbReference>
<dbReference type="KEGG" id="mgot:MgSA37_00088"/>
<dbReference type="AlphaFoldDB" id="A0A0X8X1G5"/>
<dbReference type="Proteomes" id="UP000218263">
    <property type="component" value="Chromosome"/>
</dbReference>
<reference evidence="1 2" key="1">
    <citation type="submission" date="2015-12" db="EMBL/GenBank/DDBJ databases">
        <title>Genome sequence of Mucilaginibacter gotjawali.</title>
        <authorList>
            <person name="Lee J.S."/>
            <person name="Lee K.C."/>
            <person name="Kim K.K."/>
            <person name="Lee B.W."/>
        </authorList>
    </citation>
    <scope>NUCLEOTIDE SEQUENCE [LARGE SCALE GENOMIC DNA]</scope>
    <source>
        <strain evidence="1 2">SA3-7</strain>
    </source>
</reference>
<dbReference type="CDD" id="cd00093">
    <property type="entry name" value="HTH_XRE"/>
    <property type="match status" value="1"/>
</dbReference>
<dbReference type="GO" id="GO:0005829">
    <property type="term" value="C:cytosol"/>
    <property type="evidence" value="ECO:0007669"/>
    <property type="project" value="TreeGrafter"/>
</dbReference>
<accession>A0A0X8X1G5</accession>
<dbReference type="SMART" id="SM00530">
    <property type="entry name" value="HTH_XRE"/>
    <property type="match status" value="1"/>
</dbReference>
<dbReference type="GO" id="GO:0003677">
    <property type="term" value="F:DNA binding"/>
    <property type="evidence" value="ECO:0007669"/>
    <property type="project" value="UniProtKB-KW"/>
</dbReference>